<dbReference type="AlphaFoldDB" id="A0A6C0JHF8"/>
<dbReference type="PANTHER" id="PTHR12461">
    <property type="entry name" value="HYPOXIA-INDUCIBLE FACTOR 1 ALPHA INHIBITOR-RELATED"/>
    <property type="match status" value="1"/>
</dbReference>
<evidence type="ECO:0000259" key="2">
    <source>
        <dbReference type="Pfam" id="PF13621"/>
    </source>
</evidence>
<protein>
    <recommendedName>
        <fullName evidence="2">Cupin-like domain-containing protein</fullName>
    </recommendedName>
</protein>
<sequence length="335" mass="39824">MNIYFHVVLFLVILFLYLHLVQQYKRSEDLEVYEMDYTNNENLQEVCDIKQPVLFEYKTVHGDFFEDINIDKIDAPNYLSHDVKVKENEDYWKETVDSVDYVTLPLSSSQALMTTDTHASYFTENNETFIEECRMVDDFQGNDAFLKPPLTMHSRYDICMGSKNAVTPLRYHMFHRHFLCVNSGKIRVKMTPWKSSKYLYPVKDYDNYEFFSPINVWKPQRKYFHEMDKIKFLEFDVVAGHALFIPAYWWYSIQYTEEPTLITTFTYNNVMNCMANVPNFGLYYLQQYNTKTKVVKTLNTNINLEDDTTENSENMDVNRQTGKEEETGINEKVSE</sequence>
<evidence type="ECO:0000313" key="3">
    <source>
        <dbReference type="EMBL" id="QHU05082.1"/>
    </source>
</evidence>
<dbReference type="PANTHER" id="PTHR12461:SF105">
    <property type="entry name" value="HYPOXIA-INDUCIBLE FACTOR 1-ALPHA INHIBITOR"/>
    <property type="match status" value="1"/>
</dbReference>
<dbReference type="SUPFAM" id="SSF51197">
    <property type="entry name" value="Clavaminate synthase-like"/>
    <property type="match status" value="1"/>
</dbReference>
<dbReference type="Pfam" id="PF13621">
    <property type="entry name" value="Cupin_8"/>
    <property type="match status" value="1"/>
</dbReference>
<reference evidence="3" key="1">
    <citation type="journal article" date="2020" name="Nature">
        <title>Giant virus diversity and host interactions through global metagenomics.</title>
        <authorList>
            <person name="Schulz F."/>
            <person name="Roux S."/>
            <person name="Paez-Espino D."/>
            <person name="Jungbluth S."/>
            <person name="Walsh D.A."/>
            <person name="Denef V.J."/>
            <person name="McMahon K.D."/>
            <person name="Konstantinidis K.T."/>
            <person name="Eloe-Fadrosh E.A."/>
            <person name="Kyrpides N.C."/>
            <person name="Woyke T."/>
        </authorList>
    </citation>
    <scope>NUCLEOTIDE SEQUENCE</scope>
    <source>
        <strain evidence="3">GVMAG-M-3300027708-5</strain>
    </source>
</reference>
<feature type="region of interest" description="Disordered" evidence="1">
    <location>
        <begin position="305"/>
        <end position="335"/>
    </location>
</feature>
<dbReference type="Gene3D" id="2.60.120.650">
    <property type="entry name" value="Cupin"/>
    <property type="match status" value="1"/>
</dbReference>
<organism evidence="3">
    <name type="scientific">viral metagenome</name>
    <dbReference type="NCBI Taxonomy" id="1070528"/>
    <lineage>
        <taxon>unclassified sequences</taxon>
        <taxon>metagenomes</taxon>
        <taxon>organismal metagenomes</taxon>
    </lineage>
</organism>
<dbReference type="EMBL" id="MN740407">
    <property type="protein sequence ID" value="QHU05082.1"/>
    <property type="molecule type" value="Genomic_DNA"/>
</dbReference>
<proteinExistence type="predicted"/>
<feature type="compositionally biased region" description="Polar residues" evidence="1">
    <location>
        <begin position="311"/>
        <end position="320"/>
    </location>
</feature>
<accession>A0A6C0JHF8</accession>
<dbReference type="InterPro" id="IPR041667">
    <property type="entry name" value="Cupin_8"/>
</dbReference>
<feature type="domain" description="Cupin-like" evidence="2">
    <location>
        <begin position="107"/>
        <end position="269"/>
    </location>
</feature>
<evidence type="ECO:0000256" key="1">
    <source>
        <dbReference type="SAM" id="MobiDB-lite"/>
    </source>
</evidence>
<name>A0A6C0JHF8_9ZZZZ</name>